<dbReference type="InterPro" id="IPR050138">
    <property type="entry name" value="DHOase/Allantoinase_Hydrolase"/>
</dbReference>
<evidence type="ECO:0000256" key="10">
    <source>
        <dbReference type="SAM" id="MobiDB-lite"/>
    </source>
</evidence>
<dbReference type="SUPFAM" id="SSF51338">
    <property type="entry name" value="Composite domain of metallo-dependent hydrolases"/>
    <property type="match status" value="1"/>
</dbReference>
<dbReference type="NCBIfam" id="TIGR03178">
    <property type="entry name" value="allantoinase"/>
    <property type="match status" value="1"/>
</dbReference>
<evidence type="ECO:0000313" key="13">
    <source>
        <dbReference type="Proteomes" id="UP000239156"/>
    </source>
</evidence>
<gene>
    <name evidence="12" type="ORF">PSTT_12789</name>
</gene>
<name>A0A2S4UUJ6_9BASI</name>
<comment type="caution">
    <text evidence="12">The sequence shown here is derived from an EMBL/GenBank/DDBJ whole genome shotgun (WGS) entry which is preliminary data.</text>
</comment>
<comment type="subunit">
    <text evidence="5">Homotetramer.</text>
</comment>
<accession>A0A2S4UUJ6</accession>
<evidence type="ECO:0000256" key="3">
    <source>
        <dbReference type="ARBA" id="ARBA00004968"/>
    </source>
</evidence>
<evidence type="ECO:0000313" key="12">
    <source>
        <dbReference type="EMBL" id="POW00958.1"/>
    </source>
</evidence>
<dbReference type="InterPro" id="IPR002195">
    <property type="entry name" value="Dihydroorotase_CS"/>
</dbReference>
<dbReference type="GO" id="GO:0004038">
    <property type="term" value="F:allantoinase activity"/>
    <property type="evidence" value="ECO:0007669"/>
    <property type="project" value="UniProtKB-EC"/>
</dbReference>
<dbReference type="InterPro" id="IPR032466">
    <property type="entry name" value="Metal_Hydrolase"/>
</dbReference>
<dbReference type="PROSITE" id="PS00482">
    <property type="entry name" value="DIHYDROOROTASE_1"/>
    <property type="match status" value="1"/>
</dbReference>
<dbReference type="SUPFAM" id="SSF51556">
    <property type="entry name" value="Metallo-dependent hydrolases"/>
    <property type="match status" value="1"/>
</dbReference>
<evidence type="ECO:0000259" key="11">
    <source>
        <dbReference type="Pfam" id="PF01979"/>
    </source>
</evidence>
<dbReference type="InterPro" id="IPR011059">
    <property type="entry name" value="Metal-dep_hydrolase_composite"/>
</dbReference>
<proteinExistence type="inferred from homology"/>
<comment type="pathway">
    <text evidence="3">Nitrogen metabolism; (S)-allantoin degradation; allantoate from (S)-allantoin: step 1/1.</text>
</comment>
<dbReference type="UniPathway" id="UPA00395">
    <property type="reaction ID" value="UER00653"/>
</dbReference>
<dbReference type="VEuPathDB" id="FungiDB:PSHT_13870"/>
<evidence type="ECO:0000256" key="8">
    <source>
        <dbReference type="ARBA" id="ARBA00022801"/>
    </source>
</evidence>
<feature type="region of interest" description="Disordered" evidence="10">
    <location>
        <begin position="251"/>
        <end position="274"/>
    </location>
</feature>
<comment type="catalytic activity">
    <reaction evidence="1">
        <text>(S)-allantoin + H2O = allantoate + H(+)</text>
        <dbReference type="Rhea" id="RHEA:17029"/>
        <dbReference type="ChEBI" id="CHEBI:15377"/>
        <dbReference type="ChEBI" id="CHEBI:15378"/>
        <dbReference type="ChEBI" id="CHEBI:15678"/>
        <dbReference type="ChEBI" id="CHEBI:17536"/>
        <dbReference type="EC" id="3.5.2.5"/>
    </reaction>
</comment>
<keyword evidence="7" id="KW-0479">Metal-binding</keyword>
<dbReference type="PANTHER" id="PTHR43668:SF2">
    <property type="entry name" value="ALLANTOINASE"/>
    <property type="match status" value="1"/>
</dbReference>
<sequence>MEAIIPELKTLPVLEQHAILILRQTEAMKTTTRPDIVSRAVYAIERAMLPSPVRATVTGAEDESEEQCFSVPQSVTIEASVHTGLITAVHPGIVPQTSYGDETEYHHIPERHLVFPGLVDPHVHLNEPGRTDWEGFETGTNAAAVGGITTLVDMPLNAIPPTTTLANLGEKVSAAEGQCLIDVAFWGGVIPGNQDDLLPLVKAGVRGFKCFLIESGVDEFPCVSIQDLEKSMPILQDADSMLMFHAELDCGEGSEKNPEQAPNEGQENKGQGELDQDPNLYASFLASRAPRFELDAIELVIRLNKQYPKLRTHIVHLSAADALPLIQKARTVDGLPLTTETCLHYLTLSTEEIPDGRAEYKCCPPIRTAANRDELWKGLESGIIDFVVSDHSPCTAELKEGSLMEAWGGIGGLGLGLSLLWTEGRSRALSNLEGRLLKWLCERPASFAGMGSLKGSLAPGYQCDLCIFDPDLAFQVTKEDLKFKNKISAYLGKKLSGRVVSTVLATELVYDIDHLSAPVARSERRGKLLLN</sequence>
<dbReference type="VEuPathDB" id="FungiDB:PSTT_12789"/>
<feature type="domain" description="Amidohydrolase-related" evidence="11">
    <location>
        <begin position="113"/>
        <end position="478"/>
    </location>
</feature>
<dbReference type="Pfam" id="PF01979">
    <property type="entry name" value="Amidohydro_1"/>
    <property type="match status" value="1"/>
</dbReference>
<keyword evidence="9" id="KW-0862">Zinc</keyword>
<dbReference type="InterPro" id="IPR017593">
    <property type="entry name" value="Allantoinase"/>
</dbReference>
<reference evidence="12" key="1">
    <citation type="submission" date="2017-12" db="EMBL/GenBank/DDBJ databases">
        <title>Gene loss provides genomic basis for host adaptation in cereal stripe rust fungi.</title>
        <authorList>
            <person name="Xia C."/>
        </authorList>
    </citation>
    <scope>NUCLEOTIDE SEQUENCE [LARGE SCALE GENOMIC DNA]</scope>
    <source>
        <strain evidence="12">93-210</strain>
    </source>
</reference>
<dbReference type="PANTHER" id="PTHR43668">
    <property type="entry name" value="ALLANTOINASE"/>
    <property type="match status" value="1"/>
</dbReference>
<dbReference type="EMBL" id="PKSL01000168">
    <property type="protein sequence ID" value="POW00958.1"/>
    <property type="molecule type" value="Genomic_DNA"/>
</dbReference>
<protein>
    <recommendedName>
        <fullName evidence="6">allantoinase</fullName>
        <ecNumber evidence="6">3.5.2.5</ecNumber>
    </recommendedName>
</protein>
<dbReference type="GO" id="GO:0050897">
    <property type="term" value="F:cobalt ion binding"/>
    <property type="evidence" value="ECO:0007669"/>
    <property type="project" value="InterPro"/>
</dbReference>
<keyword evidence="8" id="KW-0378">Hydrolase</keyword>
<dbReference type="InterPro" id="IPR006680">
    <property type="entry name" value="Amidohydro-rel"/>
</dbReference>
<evidence type="ECO:0000256" key="9">
    <source>
        <dbReference type="ARBA" id="ARBA00022833"/>
    </source>
</evidence>
<dbReference type="Gene3D" id="3.20.20.140">
    <property type="entry name" value="Metal-dependent hydrolases"/>
    <property type="match status" value="1"/>
</dbReference>
<evidence type="ECO:0000256" key="5">
    <source>
        <dbReference type="ARBA" id="ARBA00011881"/>
    </source>
</evidence>
<evidence type="ECO:0000256" key="1">
    <source>
        <dbReference type="ARBA" id="ARBA00001756"/>
    </source>
</evidence>
<dbReference type="Proteomes" id="UP000239156">
    <property type="component" value="Unassembled WGS sequence"/>
</dbReference>
<evidence type="ECO:0000256" key="2">
    <source>
        <dbReference type="ARBA" id="ARBA00001947"/>
    </source>
</evidence>
<dbReference type="GO" id="GO:0006145">
    <property type="term" value="P:purine nucleobase catabolic process"/>
    <property type="evidence" value="ECO:0007669"/>
    <property type="project" value="TreeGrafter"/>
</dbReference>
<dbReference type="GO" id="GO:0000256">
    <property type="term" value="P:allantoin catabolic process"/>
    <property type="evidence" value="ECO:0007669"/>
    <property type="project" value="UniProtKB-UniPathway"/>
</dbReference>
<evidence type="ECO:0000256" key="4">
    <source>
        <dbReference type="ARBA" id="ARBA00010368"/>
    </source>
</evidence>
<dbReference type="FunFam" id="3.20.20.140:FF:000032">
    <property type="entry name" value="Allantoinase Dal1"/>
    <property type="match status" value="1"/>
</dbReference>
<evidence type="ECO:0000256" key="6">
    <source>
        <dbReference type="ARBA" id="ARBA00012863"/>
    </source>
</evidence>
<comment type="cofactor">
    <cofactor evidence="2">
        <name>Zn(2+)</name>
        <dbReference type="ChEBI" id="CHEBI:29105"/>
    </cofactor>
</comment>
<dbReference type="GO" id="GO:0005737">
    <property type="term" value="C:cytoplasm"/>
    <property type="evidence" value="ECO:0007669"/>
    <property type="project" value="TreeGrafter"/>
</dbReference>
<dbReference type="GO" id="GO:0008270">
    <property type="term" value="F:zinc ion binding"/>
    <property type="evidence" value="ECO:0007669"/>
    <property type="project" value="InterPro"/>
</dbReference>
<dbReference type="AlphaFoldDB" id="A0A2S4UUJ6"/>
<comment type="similarity">
    <text evidence="4">Belongs to the metallo-dependent hydrolases superfamily. Allantoinase family.</text>
</comment>
<dbReference type="Gene3D" id="2.30.40.10">
    <property type="entry name" value="Urease, subunit C, domain 1"/>
    <property type="match status" value="1"/>
</dbReference>
<keyword evidence="13" id="KW-1185">Reference proteome</keyword>
<dbReference type="EC" id="3.5.2.5" evidence="6"/>
<organism evidence="12 13">
    <name type="scientific">Puccinia striiformis</name>
    <dbReference type="NCBI Taxonomy" id="27350"/>
    <lineage>
        <taxon>Eukaryota</taxon>
        <taxon>Fungi</taxon>
        <taxon>Dikarya</taxon>
        <taxon>Basidiomycota</taxon>
        <taxon>Pucciniomycotina</taxon>
        <taxon>Pucciniomycetes</taxon>
        <taxon>Pucciniales</taxon>
        <taxon>Pucciniaceae</taxon>
        <taxon>Puccinia</taxon>
    </lineage>
</organism>
<evidence type="ECO:0000256" key="7">
    <source>
        <dbReference type="ARBA" id="ARBA00022723"/>
    </source>
</evidence>